<gene>
    <name evidence="3" type="ORF">ENR23_14200</name>
</gene>
<dbReference type="InterPro" id="IPR042106">
    <property type="entry name" value="Nuo/plastoQ_OxRdtase_6_NuoJ"/>
</dbReference>
<keyword evidence="2" id="KW-1133">Transmembrane helix</keyword>
<feature type="transmembrane region" description="Helical" evidence="2">
    <location>
        <begin position="198"/>
        <end position="219"/>
    </location>
</feature>
<keyword evidence="2" id="KW-0472">Membrane</keyword>
<dbReference type="InterPro" id="IPR001457">
    <property type="entry name" value="NADH_UbQ/plastoQ_OxRdtase_su6"/>
</dbReference>
<dbReference type="GO" id="GO:0048038">
    <property type="term" value="F:quinone binding"/>
    <property type="evidence" value="ECO:0007669"/>
    <property type="project" value="UniProtKB-UniRule"/>
</dbReference>
<comment type="subcellular location">
    <subcellularLocation>
        <location evidence="2">Cell membrane</location>
        <topology evidence="2">Multi-pass membrane protein</topology>
    </subcellularLocation>
</comment>
<sequence length="229" mass="24287">MVLAQAWRDAVLFHLGALDVPAFPLRPAHGAGLEGAAAAVARQHRRDESRRVVEGPAVTSVLFLVFGAVLVVSALLTILHRNPVTSALFLVLGFCSLAGIYLLLHAEFLAWVQVIVYAGAIMVLFLFVIMYLNLQHDVETGVQIALRRGLGWLAGAALGGIAALLFQRHWGAGPPAVPGVSEGVPNPAAVGQVLFSRYLFPFELTSLILLVAMVGAIVIGKGRRGGEAE</sequence>
<keyword evidence="2" id="KW-0520">NAD</keyword>
<feature type="transmembrane region" description="Helical" evidence="2">
    <location>
        <begin position="57"/>
        <end position="79"/>
    </location>
</feature>
<feature type="transmembrane region" description="Helical" evidence="2">
    <location>
        <begin position="146"/>
        <end position="166"/>
    </location>
</feature>
<dbReference type="GO" id="GO:0005886">
    <property type="term" value="C:plasma membrane"/>
    <property type="evidence" value="ECO:0007669"/>
    <property type="project" value="UniProtKB-SubCell"/>
</dbReference>
<keyword evidence="2" id="KW-1003">Cell membrane</keyword>
<dbReference type="EC" id="7.1.1.-" evidence="2"/>
<keyword evidence="2" id="KW-0874">Quinone</keyword>
<dbReference type="GO" id="GO:0008137">
    <property type="term" value="F:NADH dehydrogenase (ubiquinone) activity"/>
    <property type="evidence" value="ECO:0007669"/>
    <property type="project" value="UniProtKB-UniRule"/>
</dbReference>
<keyword evidence="2" id="KW-0812">Transmembrane</keyword>
<organism evidence="3">
    <name type="scientific">Eiseniibacteriota bacterium</name>
    <dbReference type="NCBI Taxonomy" id="2212470"/>
    <lineage>
        <taxon>Bacteria</taxon>
        <taxon>Candidatus Eiseniibacteriota</taxon>
    </lineage>
</organism>
<evidence type="ECO:0000256" key="2">
    <source>
        <dbReference type="RuleBase" id="RU004429"/>
    </source>
</evidence>
<comment type="catalytic activity">
    <reaction evidence="2">
        <text>a quinone + NADH + 5 H(+)(in) = a quinol + NAD(+) + 4 H(+)(out)</text>
        <dbReference type="Rhea" id="RHEA:57888"/>
        <dbReference type="ChEBI" id="CHEBI:15378"/>
        <dbReference type="ChEBI" id="CHEBI:24646"/>
        <dbReference type="ChEBI" id="CHEBI:57540"/>
        <dbReference type="ChEBI" id="CHEBI:57945"/>
        <dbReference type="ChEBI" id="CHEBI:132124"/>
    </reaction>
</comment>
<evidence type="ECO:0000256" key="1">
    <source>
        <dbReference type="ARBA" id="ARBA00005698"/>
    </source>
</evidence>
<name>A0A832I6X3_UNCEI</name>
<dbReference type="Gene3D" id="1.20.120.1200">
    <property type="entry name" value="NADH-ubiquinone/plastoquinone oxidoreductase chain 6, subunit NuoJ"/>
    <property type="match status" value="1"/>
</dbReference>
<dbReference type="PANTHER" id="PTHR33269">
    <property type="entry name" value="NADH-UBIQUINONE OXIDOREDUCTASE CHAIN 6"/>
    <property type="match status" value="1"/>
</dbReference>
<dbReference type="PANTHER" id="PTHR33269:SF17">
    <property type="entry name" value="NADH-UBIQUINONE OXIDOREDUCTASE CHAIN 6"/>
    <property type="match status" value="1"/>
</dbReference>
<dbReference type="Pfam" id="PF00499">
    <property type="entry name" value="Oxidored_q3"/>
    <property type="match status" value="1"/>
</dbReference>
<reference evidence="3" key="1">
    <citation type="journal article" date="2020" name="mSystems">
        <title>Genome- and Community-Level Interaction Insights into Carbon Utilization and Element Cycling Functions of Hydrothermarchaeota in Hydrothermal Sediment.</title>
        <authorList>
            <person name="Zhou Z."/>
            <person name="Liu Y."/>
            <person name="Xu W."/>
            <person name="Pan J."/>
            <person name="Luo Z.H."/>
            <person name="Li M."/>
        </authorList>
    </citation>
    <scope>NUCLEOTIDE SEQUENCE [LARGE SCALE GENOMIC DNA]</scope>
    <source>
        <strain evidence="3">SpSt-381</strain>
    </source>
</reference>
<protein>
    <recommendedName>
        <fullName evidence="2">NADH-quinone oxidoreductase subunit J</fullName>
        <ecNumber evidence="2">7.1.1.-</ecNumber>
    </recommendedName>
</protein>
<comment type="similarity">
    <text evidence="1 2">Belongs to the complex I subunit 6 family.</text>
</comment>
<dbReference type="AlphaFoldDB" id="A0A832I6X3"/>
<comment type="function">
    <text evidence="2">NDH-1 shuttles electrons from NADH, via FMN and iron-sulfur (Fe-S) centers, to quinones in the respiratory chain. Couples the redox reaction to proton translocation (for every two electrons transferred, four hydrogen ions are translocated across the cytoplasmic membrane), and thus conserves the redox energy in a proton gradient.</text>
</comment>
<feature type="transmembrane region" description="Helical" evidence="2">
    <location>
        <begin position="86"/>
        <end position="104"/>
    </location>
</feature>
<comment type="caution">
    <text evidence="3">The sequence shown here is derived from an EMBL/GenBank/DDBJ whole genome shotgun (WGS) entry which is preliminary data.</text>
</comment>
<feature type="transmembrane region" description="Helical" evidence="2">
    <location>
        <begin position="110"/>
        <end position="134"/>
    </location>
</feature>
<proteinExistence type="inferred from homology"/>
<dbReference type="EMBL" id="DSQF01000030">
    <property type="protein sequence ID" value="HGZ44530.1"/>
    <property type="molecule type" value="Genomic_DNA"/>
</dbReference>
<accession>A0A832I6X3</accession>
<evidence type="ECO:0000313" key="3">
    <source>
        <dbReference type="EMBL" id="HGZ44530.1"/>
    </source>
</evidence>